<dbReference type="SUPFAM" id="SSF51735">
    <property type="entry name" value="NAD(P)-binding Rossmann-fold domains"/>
    <property type="match status" value="1"/>
</dbReference>
<dbReference type="FunFam" id="3.40.50.720:FF:000084">
    <property type="entry name" value="Short-chain dehydrogenase reductase"/>
    <property type="match status" value="1"/>
</dbReference>
<dbReference type="Pfam" id="PF13561">
    <property type="entry name" value="adh_short_C2"/>
    <property type="match status" value="1"/>
</dbReference>
<dbReference type="GO" id="GO:0016491">
    <property type="term" value="F:oxidoreductase activity"/>
    <property type="evidence" value="ECO:0007669"/>
    <property type="project" value="UniProtKB-KW"/>
</dbReference>
<gene>
    <name evidence="3" type="ORF">DWE98_06770</name>
</gene>
<accession>A0A370LAC4</accession>
<dbReference type="PANTHER" id="PTHR43639">
    <property type="entry name" value="OXIDOREDUCTASE, SHORT-CHAIN DEHYDROGENASE/REDUCTASE FAMILY (AFU_ORTHOLOGUE AFUA_5G02870)"/>
    <property type="match status" value="1"/>
</dbReference>
<sequence>MILDDIKGLRVLITGASSGIGAAVALAFAEHGAAVAVHYNSSAAEAKEIVAKITAAGGKAVIVSGDVRDPTQAGAIVEQAVAGLGGLDVLINNAGGMVETQRFASYSDAIYDQVMDLNLRSVLSVTRAAHPHLKASGHGVIINTGSVAGRNGGQPGSGLYAASKAALHSLTKGMANEFAPDNIRVNTLAPGLMLTRFHAHTSQERLDSIRGNIPLRRLGTAEDCVGPCLFLASEAMSGYVTGQTIDVNGGRMIPG</sequence>
<dbReference type="EMBL" id="QQTP01000002">
    <property type="protein sequence ID" value="RDJ28278.1"/>
    <property type="molecule type" value="Genomic_DNA"/>
</dbReference>
<dbReference type="AlphaFoldDB" id="A0A370LAC4"/>
<name>A0A370LAC4_9HYPH</name>
<proteinExistence type="inferred from homology"/>
<dbReference type="PRINTS" id="PR00080">
    <property type="entry name" value="SDRFAMILY"/>
</dbReference>
<dbReference type="PANTHER" id="PTHR43639:SF1">
    <property type="entry name" value="SHORT-CHAIN DEHYDROGENASE_REDUCTASE FAMILY PROTEIN"/>
    <property type="match status" value="1"/>
</dbReference>
<comment type="caution">
    <text evidence="3">The sequence shown here is derived from an EMBL/GenBank/DDBJ whole genome shotgun (WGS) entry which is preliminary data.</text>
</comment>
<dbReference type="Proteomes" id="UP000255207">
    <property type="component" value="Unassembled WGS sequence"/>
</dbReference>
<evidence type="ECO:0000256" key="1">
    <source>
        <dbReference type="ARBA" id="ARBA00006484"/>
    </source>
</evidence>
<evidence type="ECO:0000313" key="4">
    <source>
        <dbReference type="Proteomes" id="UP000255207"/>
    </source>
</evidence>
<evidence type="ECO:0000256" key="2">
    <source>
        <dbReference type="ARBA" id="ARBA00023002"/>
    </source>
</evidence>
<organism evidence="3 4">
    <name type="scientific">Bosea caraganae</name>
    <dbReference type="NCBI Taxonomy" id="2763117"/>
    <lineage>
        <taxon>Bacteria</taxon>
        <taxon>Pseudomonadati</taxon>
        <taxon>Pseudomonadota</taxon>
        <taxon>Alphaproteobacteria</taxon>
        <taxon>Hyphomicrobiales</taxon>
        <taxon>Boseaceae</taxon>
        <taxon>Bosea</taxon>
    </lineage>
</organism>
<dbReference type="InterPro" id="IPR020904">
    <property type="entry name" value="Sc_DH/Rdtase_CS"/>
</dbReference>
<keyword evidence="2" id="KW-0560">Oxidoreductase</keyword>
<dbReference type="InterPro" id="IPR036291">
    <property type="entry name" value="NAD(P)-bd_dom_sf"/>
</dbReference>
<dbReference type="RefSeq" id="WP_114828403.1">
    <property type="nucleotide sequence ID" value="NZ_QQTO01000037.1"/>
</dbReference>
<dbReference type="PRINTS" id="PR00081">
    <property type="entry name" value="GDHRDH"/>
</dbReference>
<dbReference type="PROSITE" id="PS00061">
    <property type="entry name" value="ADH_SHORT"/>
    <property type="match status" value="1"/>
</dbReference>
<dbReference type="CDD" id="cd05233">
    <property type="entry name" value="SDR_c"/>
    <property type="match status" value="1"/>
</dbReference>
<dbReference type="OrthoDB" id="154414at2"/>
<evidence type="ECO:0000313" key="3">
    <source>
        <dbReference type="EMBL" id="RDJ28278.1"/>
    </source>
</evidence>
<keyword evidence="4" id="KW-1185">Reference proteome</keyword>
<dbReference type="Gene3D" id="3.40.50.720">
    <property type="entry name" value="NAD(P)-binding Rossmann-like Domain"/>
    <property type="match status" value="1"/>
</dbReference>
<dbReference type="InterPro" id="IPR002347">
    <property type="entry name" value="SDR_fam"/>
</dbReference>
<dbReference type="NCBIfam" id="NF005559">
    <property type="entry name" value="PRK07231.1"/>
    <property type="match status" value="1"/>
</dbReference>
<comment type="similarity">
    <text evidence="1">Belongs to the short-chain dehydrogenases/reductases (SDR) family.</text>
</comment>
<reference evidence="4" key="1">
    <citation type="submission" date="2018-07" db="EMBL/GenBank/DDBJ databases">
        <authorList>
            <person name="Safronova V.I."/>
            <person name="Chirak E.R."/>
            <person name="Sazanova A.L."/>
        </authorList>
    </citation>
    <scope>NUCLEOTIDE SEQUENCE [LARGE SCALE GENOMIC DNA]</scope>
    <source>
        <strain evidence="4">RCAM04685</strain>
    </source>
</reference>
<protein>
    <submittedName>
        <fullName evidence="3">SDR family NAD(P)-dependent oxidoreductase</fullName>
    </submittedName>
</protein>